<sequence length="240" mass="26929">MTVLLRSSTTLAALLLLLPKTFVLGSVKLVMQNGGASQCQTLWAKHTIAVGNVCVEADQRNPEQLIVSYETRDGWKLDDAHLWIGRNISEIPFMADEPADDSKRSVQQQQHQDQPYQKQQQVDLTQFPYKKEDLAGKHENFGFVVKLQHLGYSCPDTQAFVAAAHATVTARSSIRNGNTPTLQSAWASHIEPMKKHVLQGATMINRINQWQDFNFTLVCDIKNDPPEGAPKRHFANQVPK</sequence>
<name>A0A9N8EN32_9STRA</name>
<organism evidence="3 4">
    <name type="scientific">Seminavis robusta</name>
    <dbReference type="NCBI Taxonomy" id="568900"/>
    <lineage>
        <taxon>Eukaryota</taxon>
        <taxon>Sar</taxon>
        <taxon>Stramenopiles</taxon>
        <taxon>Ochrophyta</taxon>
        <taxon>Bacillariophyta</taxon>
        <taxon>Bacillariophyceae</taxon>
        <taxon>Bacillariophycidae</taxon>
        <taxon>Naviculales</taxon>
        <taxon>Naviculaceae</taxon>
        <taxon>Seminavis</taxon>
    </lineage>
</organism>
<keyword evidence="4" id="KW-1185">Reference proteome</keyword>
<feature type="chain" id="PRO_5040441991" evidence="2">
    <location>
        <begin position="26"/>
        <end position="240"/>
    </location>
</feature>
<accession>A0A9N8EN32</accession>
<proteinExistence type="predicted"/>
<gene>
    <name evidence="3" type="ORF">SEMRO_1506_G278280.1</name>
</gene>
<comment type="caution">
    <text evidence="3">The sequence shown here is derived from an EMBL/GenBank/DDBJ whole genome shotgun (WGS) entry which is preliminary data.</text>
</comment>
<dbReference type="EMBL" id="CAICTM010001504">
    <property type="protein sequence ID" value="CAB9524196.1"/>
    <property type="molecule type" value="Genomic_DNA"/>
</dbReference>
<evidence type="ECO:0000313" key="3">
    <source>
        <dbReference type="EMBL" id="CAB9524196.1"/>
    </source>
</evidence>
<evidence type="ECO:0000313" key="4">
    <source>
        <dbReference type="Proteomes" id="UP001153069"/>
    </source>
</evidence>
<reference evidence="3" key="1">
    <citation type="submission" date="2020-06" db="EMBL/GenBank/DDBJ databases">
        <authorList>
            <consortium name="Plant Systems Biology data submission"/>
        </authorList>
    </citation>
    <scope>NUCLEOTIDE SEQUENCE</scope>
    <source>
        <strain evidence="3">D6</strain>
    </source>
</reference>
<feature type="signal peptide" evidence="2">
    <location>
        <begin position="1"/>
        <end position="25"/>
    </location>
</feature>
<protein>
    <submittedName>
        <fullName evidence="3">Uncharacterized protein</fullName>
    </submittedName>
</protein>
<evidence type="ECO:0000256" key="2">
    <source>
        <dbReference type="SAM" id="SignalP"/>
    </source>
</evidence>
<dbReference type="AlphaFoldDB" id="A0A9N8EN32"/>
<dbReference type="Proteomes" id="UP001153069">
    <property type="component" value="Unassembled WGS sequence"/>
</dbReference>
<feature type="compositionally biased region" description="Low complexity" evidence="1">
    <location>
        <begin position="107"/>
        <end position="120"/>
    </location>
</feature>
<feature type="region of interest" description="Disordered" evidence="1">
    <location>
        <begin position="98"/>
        <end position="120"/>
    </location>
</feature>
<evidence type="ECO:0000256" key="1">
    <source>
        <dbReference type="SAM" id="MobiDB-lite"/>
    </source>
</evidence>
<keyword evidence="2" id="KW-0732">Signal</keyword>